<keyword evidence="1" id="KW-0614">Plasmid</keyword>
<accession>A0A2K9ZGL3</accession>
<evidence type="ECO:0000313" key="2">
    <source>
        <dbReference type="Proteomes" id="UP000238523"/>
    </source>
</evidence>
<protein>
    <submittedName>
        <fullName evidence="1">Uncharacterized protein</fullName>
    </submittedName>
</protein>
<sequence>MRLFPTPNVSVAVPIKDNGDSVVARGRSSKGLGQGGARDLRLTDLLLMHPPNNATFVHTQLHNRAGLSILLKSWPILSKLHLKKGICRHITVARASGQRRGIPPWLTPCLAKSPGFTRNKVEPVRW</sequence>
<name>A0A2K9ZGL3_RHILE</name>
<reference evidence="1 2" key="1">
    <citation type="submission" date="2017-11" db="EMBL/GenBank/DDBJ databases">
        <title>Complete genome of Rhizobium leguminosarum Norway, an ineffective micro-symbiont.</title>
        <authorList>
            <person name="Hoffrichter A."/>
            <person name="Liang J."/>
            <person name="Brachmann A."/>
            <person name="Marin M."/>
        </authorList>
    </citation>
    <scope>NUCLEOTIDE SEQUENCE [LARGE SCALE GENOMIC DNA]</scope>
    <source>
        <strain evidence="1 2">Norway</strain>
        <plasmid evidence="2">Plasmid prln3</plasmid>
    </source>
</reference>
<organism evidence="1 2">
    <name type="scientific">Rhizobium leguminosarum</name>
    <dbReference type="NCBI Taxonomy" id="384"/>
    <lineage>
        <taxon>Bacteria</taxon>
        <taxon>Pseudomonadati</taxon>
        <taxon>Pseudomonadota</taxon>
        <taxon>Alphaproteobacteria</taxon>
        <taxon>Hyphomicrobiales</taxon>
        <taxon>Rhizobiaceae</taxon>
        <taxon>Rhizobium/Agrobacterium group</taxon>
        <taxon>Rhizobium</taxon>
    </lineage>
</organism>
<dbReference type="AlphaFoldDB" id="A0A2K9ZGL3"/>
<gene>
    <name evidence="1" type="ORF">CUJ84_pRLN3000231</name>
</gene>
<dbReference type="EMBL" id="CP025015">
    <property type="protein sequence ID" value="AUW47359.1"/>
    <property type="molecule type" value="Genomic_DNA"/>
</dbReference>
<geneLocation type="plasmid" evidence="2">
    <name>prln3</name>
</geneLocation>
<evidence type="ECO:0000313" key="1">
    <source>
        <dbReference type="EMBL" id="AUW47359.1"/>
    </source>
</evidence>
<dbReference type="Proteomes" id="UP000238523">
    <property type="component" value="Plasmid pRLN3"/>
</dbReference>
<proteinExistence type="predicted"/>